<evidence type="ECO:0000256" key="7">
    <source>
        <dbReference type="SAM" id="Phobius"/>
    </source>
</evidence>
<dbReference type="InterPro" id="IPR036640">
    <property type="entry name" value="ABC1_TM_sf"/>
</dbReference>
<evidence type="ECO:0000256" key="1">
    <source>
        <dbReference type="ARBA" id="ARBA00004141"/>
    </source>
</evidence>
<evidence type="ECO:0000256" key="2">
    <source>
        <dbReference type="ARBA" id="ARBA00022692"/>
    </source>
</evidence>
<dbReference type="Proteomes" id="UP001259659">
    <property type="component" value="Unassembled WGS sequence"/>
</dbReference>
<dbReference type="SUPFAM" id="SSF52540">
    <property type="entry name" value="P-loop containing nucleoside triphosphate hydrolases"/>
    <property type="match status" value="1"/>
</dbReference>
<dbReference type="InterPro" id="IPR003593">
    <property type="entry name" value="AAA+_ATPase"/>
</dbReference>
<keyword evidence="5 7" id="KW-1133">Transmembrane helix</keyword>
<feature type="transmembrane region" description="Helical" evidence="7">
    <location>
        <begin position="168"/>
        <end position="188"/>
    </location>
</feature>
<organism evidence="10 11">
    <name type="scientific">Haloarcula saliterrae</name>
    <dbReference type="NCBI Taxonomy" id="2950534"/>
    <lineage>
        <taxon>Archaea</taxon>
        <taxon>Methanobacteriati</taxon>
        <taxon>Methanobacteriota</taxon>
        <taxon>Stenosarchaea group</taxon>
        <taxon>Halobacteria</taxon>
        <taxon>Halobacteriales</taxon>
        <taxon>Haloarculaceae</taxon>
        <taxon>Haloarcula</taxon>
    </lineage>
</organism>
<dbReference type="PANTHER" id="PTHR24221:SF654">
    <property type="entry name" value="ATP-BINDING CASSETTE SUB-FAMILY B MEMBER 6"/>
    <property type="match status" value="1"/>
</dbReference>
<keyword evidence="2 7" id="KW-0812">Transmembrane</keyword>
<dbReference type="InterPro" id="IPR027417">
    <property type="entry name" value="P-loop_NTPase"/>
</dbReference>
<keyword evidence="11" id="KW-1185">Reference proteome</keyword>
<dbReference type="SMART" id="SM00382">
    <property type="entry name" value="AAA"/>
    <property type="match status" value="1"/>
</dbReference>
<dbReference type="RefSeq" id="WP_310920759.1">
    <property type="nucleotide sequence ID" value="NZ_JAMQON010000005.1"/>
</dbReference>
<accession>A0ABU2FFE6</accession>
<keyword evidence="4 10" id="KW-0067">ATP-binding</keyword>
<keyword evidence="6 7" id="KW-0472">Membrane</keyword>
<feature type="domain" description="ABC transporter" evidence="8">
    <location>
        <begin position="377"/>
        <end position="629"/>
    </location>
</feature>
<evidence type="ECO:0000259" key="8">
    <source>
        <dbReference type="PROSITE" id="PS50893"/>
    </source>
</evidence>
<dbReference type="PANTHER" id="PTHR24221">
    <property type="entry name" value="ATP-BINDING CASSETTE SUB-FAMILY B"/>
    <property type="match status" value="1"/>
</dbReference>
<dbReference type="Pfam" id="PF00005">
    <property type="entry name" value="ABC_tran"/>
    <property type="match status" value="1"/>
</dbReference>
<dbReference type="Pfam" id="PF00664">
    <property type="entry name" value="ABC_membrane"/>
    <property type="match status" value="1"/>
</dbReference>
<dbReference type="InterPro" id="IPR003439">
    <property type="entry name" value="ABC_transporter-like_ATP-bd"/>
</dbReference>
<evidence type="ECO:0000256" key="3">
    <source>
        <dbReference type="ARBA" id="ARBA00022741"/>
    </source>
</evidence>
<dbReference type="SUPFAM" id="SSF90123">
    <property type="entry name" value="ABC transporter transmembrane region"/>
    <property type="match status" value="1"/>
</dbReference>
<evidence type="ECO:0000313" key="11">
    <source>
        <dbReference type="Proteomes" id="UP001259659"/>
    </source>
</evidence>
<dbReference type="InterPro" id="IPR011527">
    <property type="entry name" value="ABC1_TM_dom"/>
</dbReference>
<protein>
    <submittedName>
        <fullName evidence="10">ABC transporter ATP-binding protein/permease</fullName>
    </submittedName>
</protein>
<evidence type="ECO:0000256" key="6">
    <source>
        <dbReference type="ARBA" id="ARBA00023136"/>
    </source>
</evidence>
<dbReference type="EMBL" id="JAMQON010000005">
    <property type="protein sequence ID" value="MDS0260978.1"/>
    <property type="molecule type" value="Genomic_DNA"/>
</dbReference>
<comment type="caution">
    <text evidence="10">The sequence shown here is derived from an EMBL/GenBank/DDBJ whole genome shotgun (WGS) entry which is preliminary data.</text>
</comment>
<proteinExistence type="predicted"/>
<keyword evidence="3" id="KW-0547">Nucleotide-binding</keyword>
<dbReference type="GO" id="GO:0005524">
    <property type="term" value="F:ATP binding"/>
    <property type="evidence" value="ECO:0007669"/>
    <property type="project" value="UniProtKB-KW"/>
</dbReference>
<feature type="transmembrane region" description="Helical" evidence="7">
    <location>
        <begin position="90"/>
        <end position="110"/>
    </location>
</feature>
<evidence type="ECO:0000313" key="10">
    <source>
        <dbReference type="EMBL" id="MDS0260978.1"/>
    </source>
</evidence>
<dbReference type="InterPro" id="IPR017871">
    <property type="entry name" value="ABC_transporter-like_CS"/>
</dbReference>
<feature type="transmembrane region" description="Helical" evidence="7">
    <location>
        <begin position="194"/>
        <end position="212"/>
    </location>
</feature>
<reference evidence="10 11" key="1">
    <citation type="submission" date="2022-06" db="EMBL/GenBank/DDBJ databases">
        <title>Haloarcula sp. a new haloarchaeum isolate from saline soil.</title>
        <authorList>
            <person name="Strakova D."/>
            <person name="Galisteo C."/>
            <person name="Sanchez-Porro C."/>
            <person name="Ventosa A."/>
        </authorList>
    </citation>
    <scope>NUCLEOTIDE SEQUENCE [LARGE SCALE GENOMIC DNA]</scope>
    <source>
        <strain evidence="10 11">S1CR25-12</strain>
    </source>
</reference>
<feature type="transmembrane region" description="Helical" evidence="7">
    <location>
        <begin position="34"/>
        <end position="58"/>
    </location>
</feature>
<dbReference type="PROSITE" id="PS50893">
    <property type="entry name" value="ABC_TRANSPORTER_2"/>
    <property type="match status" value="1"/>
</dbReference>
<dbReference type="PROSITE" id="PS00211">
    <property type="entry name" value="ABC_TRANSPORTER_1"/>
    <property type="match status" value="1"/>
</dbReference>
<dbReference type="InterPro" id="IPR039421">
    <property type="entry name" value="Type_1_exporter"/>
</dbReference>
<evidence type="ECO:0000256" key="5">
    <source>
        <dbReference type="ARBA" id="ARBA00022989"/>
    </source>
</evidence>
<evidence type="ECO:0000259" key="9">
    <source>
        <dbReference type="PROSITE" id="PS50929"/>
    </source>
</evidence>
<feature type="transmembrane region" description="Helical" evidence="7">
    <location>
        <begin position="281"/>
        <end position="300"/>
    </location>
</feature>
<evidence type="ECO:0000256" key="4">
    <source>
        <dbReference type="ARBA" id="ARBA00022840"/>
    </source>
</evidence>
<dbReference type="CDD" id="cd18565">
    <property type="entry name" value="ABC_6TM_exporter_like"/>
    <property type="match status" value="1"/>
</dbReference>
<name>A0ABU2FFE6_9EURY</name>
<comment type="subcellular location">
    <subcellularLocation>
        <location evidence="1">Membrane</location>
        <topology evidence="1">Multi-pass membrane protein</topology>
    </subcellularLocation>
</comment>
<dbReference type="Gene3D" id="3.40.50.300">
    <property type="entry name" value="P-loop containing nucleotide triphosphate hydrolases"/>
    <property type="match status" value="1"/>
</dbReference>
<feature type="domain" description="ABC transmembrane type-1" evidence="9">
    <location>
        <begin position="39"/>
        <end position="338"/>
    </location>
</feature>
<dbReference type="PROSITE" id="PS50929">
    <property type="entry name" value="ABC_TM1F"/>
    <property type="match status" value="1"/>
</dbReference>
<dbReference type="Gene3D" id="1.20.1560.10">
    <property type="entry name" value="ABC transporter type 1, transmembrane domain"/>
    <property type="match status" value="1"/>
</dbReference>
<sequence>MSSSEGFETELDAYRERVERPLWRLFRAYAPGKVGWLTVALLTSILAYGSLLVTPIVLGTTIDAVFTGESAYALPFVPGAWLPAEPAMQFWFSAAVVGGALLGGAVFQYVRGVAINVFAHGVMYEVRVDAYEKMQRLDMTFFDNKETGEVMSILNNDTSNLETFFDNAVGDSVRICVIVVGITTALLYTNWQLALVTLGAVPLLVAFTWWFMRVIEPRYTRQRETIGDLNTRIENGLSGIELVKTSSTETYEDDRVRRVSRDVYDANMDVLKLSYFYRPGMQLITGAALLATFVLGGLWVFSGPPLFFTGELTTGQFVVFMLLTQRLTGPMAQLSNIVDWYENAKASGKRICGLIDVPVRIGDAANPIALDDVDGHVEYDDVTFAYDGGELGSTSEESTREHRDSGDGTVLEAVDIDVSPGETVAIVGPTGAGKSTVAKLLLRLYDVSEGALSVDGHDVRDVRLSDLRSSIGYVSQDTFLFDGTIAENIRYGCFDADRDAVVAAAEAAEAHGFIEGLSEGYDTRVGERGVKLSGGQRQRIAIARTVLQDPEILLLDEATSAVDTETEYLIQRSLDRLAADRTTLVIAHRLSTVKDADRIVVLDDGRVAERGTHEELLAADGLYAKLWGVQAGEIEDLPETFLERTASGTVGSEP</sequence>
<gene>
    <name evidence="10" type="ORF">NDI56_16370</name>
</gene>